<gene>
    <name evidence="9" type="primary">fapR</name>
    <name evidence="11" type="ORF">C6I21_10705</name>
</gene>
<keyword evidence="4 9" id="KW-0805">Transcription regulation</keyword>
<evidence type="ECO:0000256" key="7">
    <source>
        <dbReference type="ARBA" id="ARBA00023160"/>
    </source>
</evidence>
<evidence type="ECO:0000313" key="11">
    <source>
        <dbReference type="EMBL" id="PRO65265.1"/>
    </source>
</evidence>
<dbReference type="Proteomes" id="UP000243650">
    <property type="component" value="Unassembled WGS sequence"/>
</dbReference>
<evidence type="ECO:0000256" key="8">
    <source>
        <dbReference type="ARBA" id="ARBA00023163"/>
    </source>
</evidence>
<keyword evidence="3 9" id="KW-0276">Fatty acid metabolism</keyword>
<dbReference type="Gene3D" id="3.10.129.10">
    <property type="entry name" value="Hotdog Thioesterase"/>
    <property type="match status" value="1"/>
</dbReference>
<dbReference type="NCBIfam" id="NF003359">
    <property type="entry name" value="PRK04424.1"/>
    <property type="match status" value="1"/>
</dbReference>
<evidence type="ECO:0000256" key="2">
    <source>
        <dbReference type="ARBA" id="ARBA00022516"/>
    </source>
</evidence>
<protein>
    <recommendedName>
        <fullName evidence="9">Transcription factor FapR</fullName>
    </recommendedName>
    <alternativeName>
        <fullName evidence="9">Fatty acid and phospholipid biosynthesis regulator</fullName>
    </alternativeName>
</protein>
<dbReference type="PIRSF" id="PIRSF037733">
    <property type="entry name" value="Transcription_factor_FapR"/>
    <property type="match status" value="1"/>
</dbReference>
<comment type="function">
    <text evidence="9">Transcriptional factor involved in regulation of membrane lipid biosynthesis by repressing genes involved in fatty acid and phospholipid metabolism.</text>
</comment>
<organism evidence="11 12">
    <name type="scientific">Alkalicoccus urumqiensis</name>
    <name type="common">Bacillus urumqiensis</name>
    <dbReference type="NCBI Taxonomy" id="1548213"/>
    <lineage>
        <taxon>Bacteria</taxon>
        <taxon>Bacillati</taxon>
        <taxon>Bacillota</taxon>
        <taxon>Bacilli</taxon>
        <taxon>Bacillales</taxon>
        <taxon>Bacillaceae</taxon>
        <taxon>Alkalicoccus</taxon>
    </lineage>
</organism>
<dbReference type="GO" id="GO:0045892">
    <property type="term" value="P:negative regulation of DNA-templated transcription"/>
    <property type="evidence" value="ECO:0007669"/>
    <property type="project" value="UniProtKB-UniRule"/>
</dbReference>
<dbReference type="Pfam" id="PF03061">
    <property type="entry name" value="4HBT"/>
    <property type="match status" value="1"/>
</dbReference>
<dbReference type="AlphaFoldDB" id="A0A2P6MG43"/>
<keyword evidence="5 9" id="KW-0443">Lipid metabolism</keyword>
<name>A0A2P6MG43_ALKUR</name>
<comment type="similarity">
    <text evidence="9">Belongs to the FapR family.</text>
</comment>
<dbReference type="InterPro" id="IPR036388">
    <property type="entry name" value="WH-like_DNA-bd_sf"/>
</dbReference>
<proteinExistence type="inferred from homology"/>
<evidence type="ECO:0000256" key="6">
    <source>
        <dbReference type="ARBA" id="ARBA00023125"/>
    </source>
</evidence>
<evidence type="ECO:0000256" key="1">
    <source>
        <dbReference type="ARBA" id="ARBA00022491"/>
    </source>
</evidence>
<accession>A0A2P6MG43</accession>
<keyword evidence="12" id="KW-1185">Reference proteome</keyword>
<dbReference type="GO" id="GO:0006633">
    <property type="term" value="P:fatty acid biosynthetic process"/>
    <property type="evidence" value="ECO:0007669"/>
    <property type="project" value="UniProtKB-KW"/>
</dbReference>
<dbReference type="CDD" id="cd03440">
    <property type="entry name" value="hot_dog"/>
    <property type="match status" value="1"/>
</dbReference>
<sequence length="191" mass="21905">MKWNKRQRQPKLREKIEEDPFITDDALASFFDVSVQTIRLDRLEMNIPEVRERIKDVAQKQYDPVKALPEEEVIGDIVDLELDSYAISILDIKEEHAFSRNHIARGHHLFAQANSLAVAVIDDELALTTEAEVSFKRQVYAGDRVIAKARVNKAAQNRTHVNVESFVGQKLVFSGSFHMFREDQVEKGELS</sequence>
<evidence type="ECO:0000313" key="12">
    <source>
        <dbReference type="Proteomes" id="UP000243650"/>
    </source>
</evidence>
<dbReference type="GO" id="GO:0003677">
    <property type="term" value="F:DNA binding"/>
    <property type="evidence" value="ECO:0007669"/>
    <property type="project" value="UniProtKB-KW"/>
</dbReference>
<keyword evidence="8 9" id="KW-0804">Transcription</keyword>
<dbReference type="GO" id="GO:0003700">
    <property type="term" value="F:DNA-binding transcription factor activity"/>
    <property type="evidence" value="ECO:0007669"/>
    <property type="project" value="UniProtKB-UniRule"/>
</dbReference>
<dbReference type="EMBL" id="PVNS01000009">
    <property type="protein sequence ID" value="PRO65265.1"/>
    <property type="molecule type" value="Genomic_DNA"/>
</dbReference>
<dbReference type="OrthoDB" id="1706183at2"/>
<evidence type="ECO:0000256" key="5">
    <source>
        <dbReference type="ARBA" id="ARBA00023098"/>
    </source>
</evidence>
<keyword evidence="6 9" id="KW-0238">DNA-binding</keyword>
<dbReference type="HAMAP" id="MF_01814">
    <property type="entry name" value="Transcrip_fact_FapR"/>
    <property type="match status" value="1"/>
</dbReference>
<comment type="caution">
    <text evidence="11">The sequence shown here is derived from an EMBL/GenBank/DDBJ whole genome shotgun (WGS) entry which is preliminary data.</text>
</comment>
<keyword evidence="1 9" id="KW-0678">Repressor</keyword>
<dbReference type="SUPFAM" id="SSF54637">
    <property type="entry name" value="Thioesterase/thiol ester dehydrase-isomerase"/>
    <property type="match status" value="1"/>
</dbReference>
<dbReference type="InterPro" id="IPR006683">
    <property type="entry name" value="Thioestr_dom"/>
</dbReference>
<evidence type="ECO:0000259" key="10">
    <source>
        <dbReference type="Pfam" id="PF03061"/>
    </source>
</evidence>
<keyword evidence="2 9" id="KW-0444">Lipid biosynthesis</keyword>
<evidence type="ECO:0000256" key="4">
    <source>
        <dbReference type="ARBA" id="ARBA00023015"/>
    </source>
</evidence>
<dbReference type="GO" id="GO:0045717">
    <property type="term" value="P:negative regulation of fatty acid biosynthetic process"/>
    <property type="evidence" value="ECO:0007669"/>
    <property type="project" value="UniProtKB-UniRule"/>
</dbReference>
<keyword evidence="7 9" id="KW-0275">Fatty acid biosynthesis</keyword>
<dbReference type="Gene3D" id="1.10.10.10">
    <property type="entry name" value="Winged helix-like DNA-binding domain superfamily/Winged helix DNA-binding domain"/>
    <property type="match status" value="1"/>
</dbReference>
<reference evidence="11 12" key="1">
    <citation type="submission" date="2018-03" db="EMBL/GenBank/DDBJ databases">
        <title>Bacillus urumqiensis sp. nov., a moderately haloalkaliphilic bacterium isolated from a salt lake.</title>
        <authorList>
            <person name="Zhao B."/>
            <person name="Liao Z."/>
        </authorList>
    </citation>
    <scope>NUCLEOTIDE SEQUENCE [LARGE SCALE GENOMIC DNA]</scope>
    <source>
        <strain evidence="11 12">BZ-SZ-XJ18</strain>
    </source>
</reference>
<dbReference type="InterPro" id="IPR029069">
    <property type="entry name" value="HotDog_dom_sf"/>
</dbReference>
<evidence type="ECO:0000256" key="9">
    <source>
        <dbReference type="HAMAP-Rule" id="MF_01814"/>
    </source>
</evidence>
<feature type="domain" description="Thioesterase" evidence="10">
    <location>
        <begin position="113"/>
        <end position="166"/>
    </location>
</feature>
<dbReference type="RefSeq" id="WP_105959465.1">
    <property type="nucleotide sequence ID" value="NZ_PVNS01000009.1"/>
</dbReference>
<evidence type="ECO:0000256" key="3">
    <source>
        <dbReference type="ARBA" id="ARBA00022832"/>
    </source>
</evidence>
<dbReference type="InterPro" id="IPR017275">
    <property type="entry name" value="Transcription_factor_FapR"/>
</dbReference>